<reference evidence="4 5" key="1">
    <citation type="submission" date="2016-08" db="EMBL/GenBank/DDBJ databases">
        <title>Genomes of anaerobic fungi encode conserved fungal cellulosomes for biomass hydrolysis.</title>
        <authorList>
            <consortium name="DOE Joint Genome Institute"/>
            <person name="Haitjema C.H."/>
            <person name="Gilmore S.P."/>
            <person name="Henske J.K."/>
            <person name="Solomon K.V."/>
            <person name="De Groot R."/>
            <person name="Kuo A."/>
            <person name="Mondo S.J."/>
            <person name="Salamov A.A."/>
            <person name="Labutti K."/>
            <person name="Zhao Z."/>
            <person name="Chiniquy J."/>
            <person name="Barry K."/>
            <person name="Brewer H.M."/>
            <person name="Purvine S.O."/>
            <person name="Wright A.T."/>
            <person name="Boxma B."/>
            <person name="Van Alen T."/>
            <person name="Hackstein J.H."/>
            <person name="Baker S.E."/>
            <person name="Grigoriev I.V."/>
            <person name="O'Malley M.A."/>
        </authorList>
    </citation>
    <scope>NUCLEOTIDE SEQUENCE [LARGE SCALE GENOMIC DNA]</scope>
    <source>
        <strain evidence="5">finn</strain>
    </source>
</reference>
<dbReference type="STRING" id="1754191.A0A1Y1V8M9"/>
<sequence>MASRNKLTILVTCIEGRYFSRENKKKIYLQCRFNNEILTTDPVDYTDEPIWDTELTWDLESKVLHFLKSQRVALKLICFSLYRKERKNIGYIMLDLRSASGFPPKERWYPLLNSKVNGSNRPEIKIAFGIGNMDTLNSSSLNYSPPIKLINKSTENISKIDISNVENIQEIPTYKDNKNNNSINNSIINNNNNNTNSLEPILTNDGFYKIGNGEDYFILIISLIATYNLNKLVSSVPNQIDSKGSSNYNFCYSILGNEITTEEFDNINKPSFSIERVSIRFRSTKQDMIEFFNQLSSIKILLNKGTQTIAYSDIDLHQLWKEDKSDFNPIFRKSIPLYKVDSDNKTIISNEIQPQVMILMCLQPENNNIDEIMKEVDRIIESNDVMEADSFLIKNNIDYSNNINTYNDNYNPLNLENNHLLNDHDDDNYPINENNNKANNDEQLYINENINYDKNNEIINDNDNSNKIQYNDVVKNDNNEMYCGNIIVNDNDSNNHKGLNDNNDNNNNIINMEYNELISPNINVINENVIDELSFNIESIKNTELDDGNQHQNLTMEEEIIIRDDVLNSNNNVIESTKDVVMLNNKDENINITNSNLKIEYNSQDEYNSNSFIPLDSTNFNLDNTENIQTDFIIGEGNTELLIKNVATSINNQNTEKEITLPEEFIEEMPQEINQNSNDKFTSKLPISMSSNLKKSISLANVPNNEVKTINGNNISNSTPILNKTNSVKRVNPNIQSTQNEIRKTENKTLNKSNNSSKNIINATNINSINRNKSSNINIKVTEKQKFSNNIKNNNIKITNYNIKQESLPQTETMETTNIFQTINLHQYKFTINLQSIRNIKLNAHNVYCKYLYLPFGNKLPQITYPPVDIVNDNEIYLSCSSYSYEFFMDRLVLSNSLESIPLEVELWQKNDQLNKEIKLGQSTIFMNEILNMPEISKNNKNKQDYKIQQWSTYVPIFSIENIGVPFEKIADLKIILQIEDFGLVEDKPSPPIQQNSSFLNQATPTPNNHSALNKPNCTQPLINNNNDINYTQTPQYKNQCYPESLKKNSNPYSIPTINPTYEEKEEENEISSSYDDQLSNSSISIHETNEYKVAIELELWKQNEQQKFKNELKKKEQELVNQLSKEWNKRNQERNSVFNKKVKELKDLEDKVKKLVNDLENREQNLMNDEEELRRRRDNLEREFRLKNSTIEDYEKCIREECRCNVEVATRKAEAADKKYKEINKELEREHQKYNKLSEEYELYKSKMKESTETKLTQELNQLQLDNEKLNKQLLALKKTKKYYKTEWIITLKELSKTKQILQEKVIKERENEKEKEFKRKIEQVNESIAHTYKTSPNRHQEKMNGFYSTSNDDEIPIKLNDEEKMKNVNDKQQSYPNTTNSVMNPLMNSVLNSYNNNSMGNSNPNPNQWNINNTPPTDNVTQNLLNLITQVLLNNNNNNSKDMENKDNKDSNNNENNKDNNSKDKNDDSNNNDKKENSTDEENKKEIIKEEKESQKANIHEKIINEEYNENMMEPTIFDIKNLKRKINDKGVYIWGVSFNDKPKEWISFTKQPNLYMIPYHLMNHKLIPEINRLIDERDDLLNTEIYSENDDLIYGLNNRIYELVK</sequence>
<dbReference type="PANTHER" id="PTHR21574:SF0">
    <property type="entry name" value="CENTROSOMAL PROTEIN OF 120 KDA"/>
    <property type="match status" value="1"/>
</dbReference>
<dbReference type="InterPro" id="IPR039893">
    <property type="entry name" value="CEP120-like"/>
</dbReference>
<feature type="region of interest" description="Disordered" evidence="2">
    <location>
        <begin position="1389"/>
        <end position="1422"/>
    </location>
</feature>
<feature type="coiled-coil region" evidence="1">
    <location>
        <begin position="1106"/>
        <end position="1329"/>
    </location>
</feature>
<dbReference type="InterPro" id="IPR022136">
    <property type="entry name" value="DUF3668"/>
</dbReference>
<feature type="region of interest" description="Disordered" evidence="2">
    <location>
        <begin position="1437"/>
        <end position="1499"/>
    </location>
</feature>
<proteinExistence type="predicted"/>
<dbReference type="GO" id="GO:0010564">
    <property type="term" value="P:regulation of cell cycle process"/>
    <property type="evidence" value="ECO:0007669"/>
    <property type="project" value="TreeGrafter"/>
</dbReference>
<feature type="compositionally biased region" description="Basic and acidic residues" evidence="2">
    <location>
        <begin position="1443"/>
        <end position="1499"/>
    </location>
</feature>
<evidence type="ECO:0000313" key="4">
    <source>
        <dbReference type="EMBL" id="ORX48619.1"/>
    </source>
</evidence>
<keyword evidence="5" id="KW-1185">Reference proteome</keyword>
<dbReference type="OrthoDB" id="332250at2759"/>
<dbReference type="EMBL" id="MCFH01000026">
    <property type="protein sequence ID" value="ORX48619.1"/>
    <property type="molecule type" value="Genomic_DNA"/>
</dbReference>
<dbReference type="PANTHER" id="PTHR21574">
    <property type="entry name" value="CENTROSOMAL PROTEIN OF 120 KDA"/>
    <property type="match status" value="1"/>
</dbReference>
<dbReference type="GO" id="GO:0005815">
    <property type="term" value="C:microtubule organizing center"/>
    <property type="evidence" value="ECO:0007669"/>
    <property type="project" value="TreeGrafter"/>
</dbReference>
<dbReference type="Gene3D" id="2.60.40.150">
    <property type="entry name" value="C2 domain"/>
    <property type="match status" value="1"/>
</dbReference>
<feature type="domain" description="C2" evidence="3">
    <location>
        <begin position="1"/>
        <end position="109"/>
    </location>
</feature>
<protein>
    <recommendedName>
        <fullName evidence="3">C2 domain-containing protein</fullName>
    </recommendedName>
</protein>
<evidence type="ECO:0000256" key="2">
    <source>
        <dbReference type="SAM" id="MobiDB-lite"/>
    </source>
</evidence>
<dbReference type="InterPro" id="IPR000008">
    <property type="entry name" value="C2_dom"/>
</dbReference>
<dbReference type="Proteomes" id="UP000193719">
    <property type="component" value="Unassembled WGS sequence"/>
</dbReference>
<feature type="compositionally biased region" description="Low complexity" evidence="2">
    <location>
        <begin position="1394"/>
        <end position="1418"/>
    </location>
</feature>
<evidence type="ECO:0000313" key="5">
    <source>
        <dbReference type="Proteomes" id="UP000193719"/>
    </source>
</evidence>
<dbReference type="PROSITE" id="PS50004">
    <property type="entry name" value="C2"/>
    <property type="match status" value="1"/>
</dbReference>
<dbReference type="SUPFAM" id="SSF49562">
    <property type="entry name" value="C2 domain (Calcium/lipid-binding domain, CaLB)"/>
    <property type="match status" value="1"/>
</dbReference>
<name>A0A1Y1V8M9_9FUNG</name>
<accession>A0A1Y1V8M9</accession>
<evidence type="ECO:0000259" key="3">
    <source>
        <dbReference type="PROSITE" id="PS50004"/>
    </source>
</evidence>
<evidence type="ECO:0000256" key="1">
    <source>
        <dbReference type="SAM" id="Coils"/>
    </source>
</evidence>
<comment type="caution">
    <text evidence="4">The sequence shown here is derived from an EMBL/GenBank/DDBJ whole genome shotgun (WGS) entry which is preliminary data.</text>
</comment>
<dbReference type="InterPro" id="IPR035892">
    <property type="entry name" value="C2_domain_sf"/>
</dbReference>
<reference evidence="4 5" key="2">
    <citation type="submission" date="2016-08" db="EMBL/GenBank/DDBJ databases">
        <title>Pervasive Adenine N6-methylation of Active Genes in Fungi.</title>
        <authorList>
            <consortium name="DOE Joint Genome Institute"/>
            <person name="Mondo S.J."/>
            <person name="Dannebaum R.O."/>
            <person name="Kuo R.C."/>
            <person name="Labutti K."/>
            <person name="Haridas S."/>
            <person name="Kuo A."/>
            <person name="Salamov A."/>
            <person name="Ahrendt S.R."/>
            <person name="Lipzen A."/>
            <person name="Sullivan W."/>
            <person name="Andreopoulos W.B."/>
            <person name="Clum A."/>
            <person name="Lindquist E."/>
            <person name="Daum C."/>
            <person name="Ramamoorthy G.K."/>
            <person name="Gryganskyi A."/>
            <person name="Culley D."/>
            <person name="Magnuson J.K."/>
            <person name="James T.Y."/>
            <person name="O'Malley M.A."/>
            <person name="Stajich J.E."/>
            <person name="Spatafora J.W."/>
            <person name="Visel A."/>
            <person name="Grigoriev I.V."/>
        </authorList>
    </citation>
    <scope>NUCLEOTIDE SEQUENCE [LARGE SCALE GENOMIC DNA]</scope>
    <source>
        <strain evidence="5">finn</strain>
    </source>
</reference>
<keyword evidence="1" id="KW-0175">Coiled coil</keyword>
<organism evidence="4 5">
    <name type="scientific">Piromyces finnis</name>
    <dbReference type="NCBI Taxonomy" id="1754191"/>
    <lineage>
        <taxon>Eukaryota</taxon>
        <taxon>Fungi</taxon>
        <taxon>Fungi incertae sedis</taxon>
        <taxon>Chytridiomycota</taxon>
        <taxon>Chytridiomycota incertae sedis</taxon>
        <taxon>Neocallimastigomycetes</taxon>
        <taxon>Neocallimastigales</taxon>
        <taxon>Neocallimastigaceae</taxon>
        <taxon>Piromyces</taxon>
    </lineage>
</organism>
<gene>
    <name evidence="4" type="ORF">BCR36DRAFT_584178</name>
</gene>
<dbReference type="Pfam" id="PF12416">
    <property type="entry name" value="DUF3668"/>
    <property type="match status" value="1"/>
</dbReference>